<dbReference type="Proteomes" id="UP000064967">
    <property type="component" value="Chromosome"/>
</dbReference>
<name>A0A0K1PQI3_9BACT</name>
<evidence type="ECO:0000259" key="3">
    <source>
        <dbReference type="Pfam" id="PF13505"/>
    </source>
</evidence>
<dbReference type="RefSeq" id="WP_146647171.1">
    <property type="nucleotide sequence ID" value="NZ_CP012333.1"/>
</dbReference>
<evidence type="ECO:0000256" key="1">
    <source>
        <dbReference type="ARBA" id="ARBA00022729"/>
    </source>
</evidence>
<dbReference type="Gene3D" id="2.40.160.20">
    <property type="match status" value="1"/>
</dbReference>
<evidence type="ECO:0000313" key="5">
    <source>
        <dbReference type="Proteomes" id="UP000064967"/>
    </source>
</evidence>
<dbReference type="Pfam" id="PF13505">
    <property type="entry name" value="OMP_b-brl"/>
    <property type="match status" value="1"/>
</dbReference>
<keyword evidence="5" id="KW-1185">Reference proteome</keyword>
<proteinExistence type="predicted"/>
<dbReference type="KEGG" id="llu:AKJ09_02447"/>
<dbReference type="OrthoDB" id="5509630at2"/>
<gene>
    <name evidence="4" type="ORF">AKJ09_02447</name>
</gene>
<organism evidence="4 5">
    <name type="scientific">Labilithrix luteola</name>
    <dbReference type="NCBI Taxonomy" id="1391654"/>
    <lineage>
        <taxon>Bacteria</taxon>
        <taxon>Pseudomonadati</taxon>
        <taxon>Myxococcota</taxon>
        <taxon>Polyangia</taxon>
        <taxon>Polyangiales</taxon>
        <taxon>Labilitrichaceae</taxon>
        <taxon>Labilithrix</taxon>
    </lineage>
</organism>
<dbReference type="InterPro" id="IPR011250">
    <property type="entry name" value="OMP/PagP_B-barrel"/>
</dbReference>
<evidence type="ECO:0000313" key="4">
    <source>
        <dbReference type="EMBL" id="AKU95783.1"/>
    </source>
</evidence>
<evidence type="ECO:0000256" key="2">
    <source>
        <dbReference type="SAM" id="SignalP"/>
    </source>
</evidence>
<reference evidence="4 5" key="1">
    <citation type="submission" date="2015-08" db="EMBL/GenBank/DDBJ databases">
        <authorList>
            <person name="Babu N.S."/>
            <person name="Beckwith C.J."/>
            <person name="Beseler K.G."/>
            <person name="Brison A."/>
            <person name="Carone J.V."/>
            <person name="Caskin T.P."/>
            <person name="Diamond M."/>
            <person name="Durham M.E."/>
            <person name="Foxe J.M."/>
            <person name="Go M."/>
            <person name="Henderson B.A."/>
            <person name="Jones I.B."/>
            <person name="McGettigan J.A."/>
            <person name="Micheletti S.J."/>
            <person name="Nasrallah M.E."/>
            <person name="Ortiz D."/>
            <person name="Piller C.R."/>
            <person name="Privatt S.R."/>
            <person name="Schneider S.L."/>
            <person name="Sharp S."/>
            <person name="Smith T.C."/>
            <person name="Stanton J.D."/>
            <person name="Ullery H.E."/>
            <person name="Wilson R.J."/>
            <person name="Serrano M.G."/>
            <person name="Buck G."/>
            <person name="Lee V."/>
            <person name="Wang Y."/>
            <person name="Carvalho R."/>
            <person name="Voegtly L."/>
            <person name="Shi R."/>
            <person name="Duckworth R."/>
            <person name="Johnson A."/>
            <person name="Loviza R."/>
            <person name="Walstead R."/>
            <person name="Shah Z."/>
            <person name="Kiflezghi M."/>
            <person name="Wade K."/>
            <person name="Ball S.L."/>
            <person name="Bradley K.W."/>
            <person name="Asai D.J."/>
            <person name="Bowman C.A."/>
            <person name="Russell D.A."/>
            <person name="Pope W.H."/>
            <person name="Jacobs-Sera D."/>
            <person name="Hendrix R.W."/>
            <person name="Hatfull G.F."/>
        </authorList>
    </citation>
    <scope>NUCLEOTIDE SEQUENCE [LARGE SCALE GENOMIC DNA]</scope>
    <source>
        <strain evidence="4 5">DSM 27648</strain>
    </source>
</reference>
<feature type="signal peptide" evidence="2">
    <location>
        <begin position="1"/>
        <end position="25"/>
    </location>
</feature>
<dbReference type="STRING" id="1391654.AKJ09_02447"/>
<dbReference type="InterPro" id="IPR027385">
    <property type="entry name" value="Beta-barrel_OMP"/>
</dbReference>
<sequence length="194" mass="20310">MNARRLHKVLASSAAGLVASVLLLAAGEREANAAENQHHLGLDPSLALLKVDGKSSMSVGGGLAVHYTYGLSDQFNLMAEVGSAIVGSGKDSPDTPRTSPSTVSHAGVGIGYVIDVIQWVPYIGALGAGYWLAGGTLDNSVYAAGLELAVGLDYQFSRHFAVGVGARQHLIATKLTDYPSYTTIFARVEYAWGF</sequence>
<accession>A0A0K1PQI3</accession>
<feature type="domain" description="Outer membrane protein beta-barrel" evidence="3">
    <location>
        <begin position="20"/>
        <end position="184"/>
    </location>
</feature>
<keyword evidence="1 2" id="KW-0732">Signal</keyword>
<dbReference type="SUPFAM" id="SSF56925">
    <property type="entry name" value="OMPA-like"/>
    <property type="match status" value="1"/>
</dbReference>
<protein>
    <recommendedName>
        <fullName evidence="3">Outer membrane protein beta-barrel domain-containing protein</fullName>
    </recommendedName>
</protein>
<dbReference type="AlphaFoldDB" id="A0A0K1PQI3"/>
<feature type="chain" id="PRO_5005465864" description="Outer membrane protein beta-barrel domain-containing protein" evidence="2">
    <location>
        <begin position="26"/>
        <end position="194"/>
    </location>
</feature>
<dbReference type="EMBL" id="CP012333">
    <property type="protein sequence ID" value="AKU95783.1"/>
    <property type="molecule type" value="Genomic_DNA"/>
</dbReference>